<comment type="caution">
    <text evidence="4">The sequence shown here is derived from an EMBL/GenBank/DDBJ whole genome shotgun (WGS) entry which is preliminary data.</text>
</comment>
<sequence length="380" mass="40342">MSEGAITMQMTPPGYSRPVQSAPISSQAERAIAGSCPGAVVAAWDRDANMHPYWGPWRGVWTGFATDEAVRFEGSSGGAISAILIHAIASGFVDRVVHIKADPENPTGNVTVCSTTPQEILAGAGSRYTASSPLSGIDEALAAGGRMAFVGKPCDVSALRRLALHDPRVDQHVPLMLSFFCGGMPSHDGVHRILKAMEVSFEDVAAFRFRGQGWPGTAAATTHDGRVAKMSYADSWGGHLSKEVQFRCKICPDAVGGAADIACADAWYGGESGYPSFEEQDGRSLIVVRSPVGAEMFQRAVDDGVLSAEPLEVGEIDLMQPSQARRKRLVRARLGALSATLQPKPDMRGTEVSTAARLAPPAEAARNLVGTMRRVLLGKR</sequence>
<dbReference type="EMBL" id="JACIDK010000003">
    <property type="protein sequence ID" value="MBB3892073.1"/>
    <property type="molecule type" value="Genomic_DNA"/>
</dbReference>
<feature type="region of interest" description="Disordered" evidence="1">
    <location>
        <begin position="1"/>
        <end position="21"/>
    </location>
</feature>
<protein>
    <submittedName>
        <fullName evidence="4">Coenzyme F420 hydrogenase subunit beta</fullName>
        <ecNumber evidence="4">1.12.98.1</ecNumber>
    </submittedName>
</protein>
<accession>A0A840A319</accession>
<dbReference type="GO" id="GO:0090415">
    <property type="term" value="F:7-hydroxymethyl chlorophyll a reductase activity"/>
    <property type="evidence" value="ECO:0007669"/>
    <property type="project" value="TreeGrafter"/>
</dbReference>
<feature type="domain" description="Coenzyme F420 hydrogenase/dehydrogenase beta subunit N-terminal" evidence="2">
    <location>
        <begin position="60"/>
        <end position="135"/>
    </location>
</feature>
<evidence type="ECO:0000259" key="3">
    <source>
        <dbReference type="Pfam" id="PF04432"/>
    </source>
</evidence>
<dbReference type="InterPro" id="IPR007516">
    <property type="entry name" value="Co_F420_Hydgase/DH_bsu_N"/>
</dbReference>
<dbReference type="Proteomes" id="UP000530564">
    <property type="component" value="Unassembled WGS sequence"/>
</dbReference>
<feature type="domain" description="Coenzyme F420 hydrogenase/dehydrogenase beta subunit C-terminal" evidence="3">
    <location>
        <begin position="146"/>
        <end position="312"/>
    </location>
</feature>
<dbReference type="InterPro" id="IPR007525">
    <property type="entry name" value="FrhB_FdhB_C"/>
</dbReference>
<reference evidence="4 5" key="1">
    <citation type="submission" date="2020-08" db="EMBL/GenBank/DDBJ databases">
        <title>Genomic Encyclopedia of Type Strains, Phase IV (KMG-IV): sequencing the most valuable type-strain genomes for metagenomic binning, comparative biology and taxonomic classification.</title>
        <authorList>
            <person name="Goeker M."/>
        </authorList>
    </citation>
    <scope>NUCLEOTIDE SEQUENCE [LARGE SCALE GENOMIC DNA]</scope>
    <source>
        <strain evidence="4 5">DSM 21793</strain>
    </source>
</reference>
<name>A0A840A319_9CAUL</name>
<evidence type="ECO:0000259" key="2">
    <source>
        <dbReference type="Pfam" id="PF04422"/>
    </source>
</evidence>
<evidence type="ECO:0000313" key="4">
    <source>
        <dbReference type="EMBL" id="MBB3892073.1"/>
    </source>
</evidence>
<evidence type="ECO:0000313" key="5">
    <source>
        <dbReference type="Proteomes" id="UP000530564"/>
    </source>
</evidence>
<keyword evidence="5" id="KW-1185">Reference proteome</keyword>
<dbReference type="InterPro" id="IPR045220">
    <property type="entry name" value="FRHB/FDHB/HCAR-like"/>
</dbReference>
<dbReference type="AlphaFoldDB" id="A0A840A319"/>
<evidence type="ECO:0000256" key="1">
    <source>
        <dbReference type="SAM" id="MobiDB-lite"/>
    </source>
</evidence>
<dbReference type="EC" id="1.12.98.1" evidence="4"/>
<dbReference type="GO" id="GO:0033354">
    <property type="term" value="P:chlorophyll cycle"/>
    <property type="evidence" value="ECO:0007669"/>
    <property type="project" value="TreeGrafter"/>
</dbReference>
<dbReference type="PANTHER" id="PTHR31332">
    <property type="entry name" value="7-HYDROXYMETHYL CHLOROPHYLL A REDUCTASE, CHLOROPLASTIC"/>
    <property type="match status" value="1"/>
</dbReference>
<dbReference type="Pfam" id="PF04422">
    <property type="entry name" value="FrhB_FdhB_N"/>
    <property type="match status" value="1"/>
</dbReference>
<dbReference type="Pfam" id="PF04432">
    <property type="entry name" value="FrhB_FdhB_C"/>
    <property type="match status" value="1"/>
</dbReference>
<proteinExistence type="predicted"/>
<keyword evidence="4" id="KW-0560">Oxidoreductase</keyword>
<dbReference type="GO" id="GO:0050454">
    <property type="term" value="F:coenzyme F420 hydrogenase activity"/>
    <property type="evidence" value="ECO:0007669"/>
    <property type="project" value="UniProtKB-EC"/>
</dbReference>
<dbReference type="PANTHER" id="PTHR31332:SF0">
    <property type="entry name" value="7-HYDROXYMETHYL CHLOROPHYLL A REDUCTASE, CHLOROPLASTIC"/>
    <property type="match status" value="1"/>
</dbReference>
<gene>
    <name evidence="4" type="ORF">GGQ61_002801</name>
</gene>
<organism evidence="4 5">
    <name type="scientific">Phenylobacterium haematophilum</name>
    <dbReference type="NCBI Taxonomy" id="98513"/>
    <lineage>
        <taxon>Bacteria</taxon>
        <taxon>Pseudomonadati</taxon>
        <taxon>Pseudomonadota</taxon>
        <taxon>Alphaproteobacteria</taxon>
        <taxon>Caulobacterales</taxon>
        <taxon>Caulobacteraceae</taxon>
        <taxon>Phenylobacterium</taxon>
    </lineage>
</organism>